<evidence type="ECO:0000256" key="5">
    <source>
        <dbReference type="ARBA" id="ARBA00022692"/>
    </source>
</evidence>
<dbReference type="SUPFAM" id="SSF51735">
    <property type="entry name" value="NAD(P)-binding Rossmann-fold domains"/>
    <property type="match status" value="1"/>
</dbReference>
<keyword evidence="2" id="KW-0813">Transport</keyword>
<evidence type="ECO:0000256" key="4">
    <source>
        <dbReference type="ARBA" id="ARBA00022538"/>
    </source>
</evidence>
<protein>
    <submittedName>
        <fullName evidence="12">Sodium/hydrogen exchanger family protein</fullName>
    </submittedName>
</protein>
<dbReference type="Gene3D" id="3.40.50.720">
    <property type="entry name" value="NAD(P)-binding Rossmann-like Domain"/>
    <property type="match status" value="1"/>
</dbReference>
<evidence type="ECO:0000259" key="11">
    <source>
        <dbReference type="PROSITE" id="PS51201"/>
    </source>
</evidence>
<dbReference type="GO" id="GO:0006813">
    <property type="term" value="P:potassium ion transport"/>
    <property type="evidence" value="ECO:0007669"/>
    <property type="project" value="UniProtKB-KW"/>
</dbReference>
<keyword evidence="5 10" id="KW-0812">Transmembrane</keyword>
<dbReference type="PANTHER" id="PTHR46157">
    <property type="entry name" value="K(+) EFFLUX ANTIPORTER 3, CHLOROPLASTIC"/>
    <property type="match status" value="1"/>
</dbReference>
<proteinExistence type="predicted"/>
<dbReference type="Gene3D" id="1.20.1530.20">
    <property type="match status" value="1"/>
</dbReference>
<keyword evidence="9 10" id="KW-0472">Membrane</keyword>
<evidence type="ECO:0000256" key="3">
    <source>
        <dbReference type="ARBA" id="ARBA00022449"/>
    </source>
</evidence>
<dbReference type="GO" id="GO:1902600">
    <property type="term" value="P:proton transmembrane transport"/>
    <property type="evidence" value="ECO:0007669"/>
    <property type="project" value="InterPro"/>
</dbReference>
<dbReference type="RefSeq" id="WP_059429105.1">
    <property type="nucleotide sequence ID" value="NZ_FAVB01000001.1"/>
</dbReference>
<feature type="transmembrane region" description="Helical" evidence="10">
    <location>
        <begin position="268"/>
        <end position="287"/>
    </location>
</feature>
<organism evidence="12 13">
    <name type="scientific">Campylobacter hyointestinalis subsp. hyointestinalis</name>
    <dbReference type="NCBI Taxonomy" id="91352"/>
    <lineage>
        <taxon>Bacteria</taxon>
        <taxon>Pseudomonadati</taxon>
        <taxon>Campylobacterota</taxon>
        <taxon>Epsilonproteobacteria</taxon>
        <taxon>Campylobacterales</taxon>
        <taxon>Campylobacteraceae</taxon>
        <taxon>Campylobacter</taxon>
    </lineage>
</organism>
<comment type="subcellular location">
    <subcellularLocation>
        <location evidence="1">Membrane</location>
        <topology evidence="1">Multi-pass membrane protein</topology>
    </subcellularLocation>
</comment>
<dbReference type="InterPro" id="IPR006153">
    <property type="entry name" value="Cation/H_exchanger_TM"/>
</dbReference>
<feature type="transmembrane region" description="Helical" evidence="10">
    <location>
        <begin position="293"/>
        <end position="314"/>
    </location>
</feature>
<keyword evidence="7 10" id="KW-1133">Transmembrane helix</keyword>
<keyword evidence="3" id="KW-0050">Antiport</keyword>
<keyword evidence="8" id="KW-0406">Ion transport</keyword>
<keyword evidence="6" id="KW-0630">Potassium</keyword>
<dbReference type="PROSITE" id="PS51201">
    <property type="entry name" value="RCK_N"/>
    <property type="match status" value="1"/>
</dbReference>
<keyword evidence="4" id="KW-0633">Potassium transport</keyword>
<dbReference type="EMBL" id="FAVB01000001">
    <property type="protein sequence ID" value="CUU73035.1"/>
    <property type="molecule type" value="Genomic_DNA"/>
</dbReference>
<name>A0A0S4RPU1_CAMHY</name>
<comment type="caution">
    <text evidence="12">The sequence shown here is derived from an EMBL/GenBank/DDBJ whole genome shotgun (WGS) entry which is preliminary data.</text>
</comment>
<feature type="domain" description="RCK N-terminal" evidence="11">
    <location>
        <begin position="399"/>
        <end position="516"/>
    </location>
</feature>
<dbReference type="Pfam" id="PF02254">
    <property type="entry name" value="TrkA_N"/>
    <property type="match status" value="1"/>
</dbReference>
<dbReference type="InterPro" id="IPR038770">
    <property type="entry name" value="Na+/solute_symporter_sf"/>
</dbReference>
<dbReference type="PANTHER" id="PTHR46157:SF4">
    <property type="entry name" value="K(+) EFFLUX ANTIPORTER 3, CHLOROPLASTIC"/>
    <property type="match status" value="1"/>
</dbReference>
<feature type="transmembrane region" description="Helical" evidence="10">
    <location>
        <begin position="29"/>
        <end position="48"/>
    </location>
</feature>
<evidence type="ECO:0000256" key="6">
    <source>
        <dbReference type="ARBA" id="ARBA00022958"/>
    </source>
</evidence>
<feature type="transmembrane region" description="Helical" evidence="10">
    <location>
        <begin position="354"/>
        <end position="371"/>
    </location>
</feature>
<feature type="transmembrane region" description="Helical" evidence="10">
    <location>
        <begin position="112"/>
        <end position="133"/>
    </location>
</feature>
<dbReference type="AlphaFoldDB" id="A0A0S4RPU1"/>
<evidence type="ECO:0000256" key="1">
    <source>
        <dbReference type="ARBA" id="ARBA00004141"/>
    </source>
</evidence>
<dbReference type="InterPro" id="IPR003148">
    <property type="entry name" value="RCK_N"/>
</dbReference>
<evidence type="ECO:0000256" key="9">
    <source>
        <dbReference type="ARBA" id="ARBA00023136"/>
    </source>
</evidence>
<dbReference type="GO" id="GO:0005886">
    <property type="term" value="C:plasma membrane"/>
    <property type="evidence" value="ECO:0007669"/>
    <property type="project" value="TreeGrafter"/>
</dbReference>
<evidence type="ECO:0000313" key="12">
    <source>
        <dbReference type="EMBL" id="CUU73035.1"/>
    </source>
</evidence>
<dbReference type="GO" id="GO:0015297">
    <property type="term" value="F:antiporter activity"/>
    <property type="evidence" value="ECO:0007669"/>
    <property type="project" value="UniProtKB-KW"/>
</dbReference>
<feature type="transmembrane region" description="Helical" evidence="10">
    <location>
        <begin position="83"/>
        <end position="106"/>
    </location>
</feature>
<reference evidence="12 13" key="1">
    <citation type="submission" date="2015-11" db="EMBL/GenBank/DDBJ databases">
        <authorList>
            <consortium name="Pathogen Informatics"/>
        </authorList>
    </citation>
    <scope>NUCLEOTIDE SEQUENCE [LARGE SCALE GENOMIC DNA]</scope>
    <source>
        <strain evidence="12 13">006A-0059</strain>
    </source>
</reference>
<evidence type="ECO:0000256" key="8">
    <source>
        <dbReference type="ARBA" id="ARBA00023065"/>
    </source>
</evidence>
<keyword evidence="13" id="KW-1185">Reference proteome</keyword>
<dbReference type="Proteomes" id="UP000052237">
    <property type="component" value="Unassembled WGS sequence"/>
</dbReference>
<evidence type="ECO:0000256" key="10">
    <source>
        <dbReference type="SAM" id="Phobius"/>
    </source>
</evidence>
<dbReference type="InterPro" id="IPR036291">
    <property type="entry name" value="NAD(P)-bd_dom_sf"/>
</dbReference>
<feature type="transmembrane region" description="Helical" evidence="10">
    <location>
        <begin position="184"/>
        <end position="208"/>
    </location>
</feature>
<feature type="transmembrane region" description="Helical" evidence="10">
    <location>
        <begin position="6"/>
        <end position="22"/>
    </location>
</feature>
<feature type="transmembrane region" description="Helical" evidence="10">
    <location>
        <begin position="145"/>
        <end position="164"/>
    </location>
</feature>
<sequence length="542" mass="60687">MDGFLELFLVATACAVVLNVVFKRYEMPTIIGYIITGILIAKIFGLTYDTKITHIAEFGIVFLMFTIGLEFSFKHLMTMKRDVFLNGLLQVFITGTIFSIFLQYTFDIGQKTAIIIGFALSLSSTAIVLKTLNDNGDITQIYGRKALGILLFQDIAVIPLLLMIDIFSSKASSVDDLVITTLTSAAILLVLLYFIGKYIFNMVLYFVVKTNSQEIFITTILFTVVGASFLAHYFGFSYSLGAFIAGMLIAETQYKHQIEADLIPFRDLLLGFFFITVGMQIDFGIILKNLFVVVMLLLNVMIVKIIVVYGILLIRFKKRVAIKTALSVCQIGEFALAIFALLNSNNMLDIETTQVLTAVVVLSMIITPFILKNIGKIADQLETTEDTPEPQKIKIDPLSEHFIVCGYGRLGQEVVNRLKQQGLPYLVLESDLSLVQLGRSRNENVFYGNATQKVTLEQAFIQTCAAVIITVSNEQKLEMIANAIKNIGYNVNTVIRFTGVEEKKLYSNFGQNFHLIREERAVARVLIHEALQCRLDNNDDNI</sequence>
<accession>A0A0S4RPU1</accession>
<evidence type="ECO:0000256" key="2">
    <source>
        <dbReference type="ARBA" id="ARBA00022448"/>
    </source>
</evidence>
<feature type="transmembrane region" description="Helical" evidence="10">
    <location>
        <begin position="54"/>
        <end position="71"/>
    </location>
</feature>
<gene>
    <name evidence="12" type="primary">kefC</name>
    <name evidence="12" type="ORF">ERS686654_00480</name>
</gene>
<evidence type="ECO:0000256" key="7">
    <source>
        <dbReference type="ARBA" id="ARBA00022989"/>
    </source>
</evidence>
<dbReference type="Pfam" id="PF00999">
    <property type="entry name" value="Na_H_Exchanger"/>
    <property type="match status" value="1"/>
</dbReference>
<evidence type="ECO:0000313" key="13">
    <source>
        <dbReference type="Proteomes" id="UP000052237"/>
    </source>
</evidence>
<feature type="transmembrane region" description="Helical" evidence="10">
    <location>
        <begin position="321"/>
        <end position="342"/>
    </location>
</feature>